<keyword evidence="3" id="KW-1185">Reference proteome</keyword>
<dbReference type="AlphaFoldDB" id="A0A1Q2KVX9"/>
<dbReference type="EMBL" id="CP019640">
    <property type="protein sequence ID" value="AQQ52351.1"/>
    <property type="molecule type" value="Genomic_DNA"/>
</dbReference>
<protein>
    <recommendedName>
        <fullName evidence="1">DinB-like domain-containing protein</fullName>
    </recommendedName>
</protein>
<dbReference type="Pfam" id="PF12867">
    <property type="entry name" value="DinB_2"/>
    <property type="match status" value="1"/>
</dbReference>
<organism evidence="2 3">
    <name type="scientific">Planococcus lenghuensis</name>
    <dbReference type="NCBI Taxonomy" id="2213202"/>
    <lineage>
        <taxon>Bacteria</taxon>
        <taxon>Bacillati</taxon>
        <taxon>Bacillota</taxon>
        <taxon>Bacilli</taxon>
        <taxon>Bacillales</taxon>
        <taxon>Caryophanaceae</taxon>
        <taxon>Planococcus</taxon>
    </lineage>
</organism>
<dbReference type="RefSeq" id="WP_077588233.1">
    <property type="nucleotide sequence ID" value="NZ_CP019640.1"/>
</dbReference>
<evidence type="ECO:0000313" key="3">
    <source>
        <dbReference type="Proteomes" id="UP000188184"/>
    </source>
</evidence>
<dbReference type="InterPro" id="IPR034660">
    <property type="entry name" value="DinB/YfiT-like"/>
</dbReference>
<evidence type="ECO:0000259" key="1">
    <source>
        <dbReference type="Pfam" id="PF12867"/>
    </source>
</evidence>
<name>A0A1Q2KVX9_9BACL</name>
<dbReference type="KEGG" id="pmar:B0X71_03980"/>
<dbReference type="SUPFAM" id="SSF109854">
    <property type="entry name" value="DinB/YfiT-like putative metalloenzymes"/>
    <property type="match status" value="1"/>
</dbReference>
<dbReference type="InterPro" id="IPR024775">
    <property type="entry name" value="DinB-like"/>
</dbReference>
<sequence length="176" mass="20387">MNFSIEEAIEVLERSPLTFETLLTGLSPGWLHTNEGRDTWNAAQVIDHLAEAERTNWIPRIRTILESGTDQPFPDFDRFAHLKQDPDQPISEKLARFKTLRAQNLVTLKEWIQPDTDLDQTGTHPAFGEVKLRELIATWAVHDLTHIAQIVRVMAEYYRREVGPWEQYLGVLKNSR</sequence>
<reference evidence="2 3" key="1">
    <citation type="submission" date="2017-02" db="EMBL/GenBank/DDBJ databases">
        <title>The complete genomic sequence of a novel cold adapted crude oil-degrading bacterium Planococcus qaidamina Y42.</title>
        <authorList>
            <person name="Yang R."/>
        </authorList>
    </citation>
    <scope>NUCLEOTIDE SEQUENCE [LARGE SCALE GENOMIC DNA]</scope>
    <source>
        <strain evidence="2 3">Y42</strain>
    </source>
</reference>
<accession>A0A1Q2KVX9</accession>
<proteinExistence type="predicted"/>
<dbReference type="Proteomes" id="UP000188184">
    <property type="component" value="Chromosome"/>
</dbReference>
<dbReference type="OrthoDB" id="1434917at2"/>
<evidence type="ECO:0000313" key="2">
    <source>
        <dbReference type="EMBL" id="AQQ52351.1"/>
    </source>
</evidence>
<dbReference type="Gene3D" id="1.20.120.450">
    <property type="entry name" value="dinb family like domain"/>
    <property type="match status" value="1"/>
</dbReference>
<gene>
    <name evidence="2" type="ORF">B0X71_03980</name>
</gene>
<feature type="domain" description="DinB-like" evidence="1">
    <location>
        <begin position="12"/>
        <end position="150"/>
    </location>
</feature>